<accession>X6MIB8</accession>
<name>X6MIB8_RETFI</name>
<gene>
    <name evidence="1" type="ORF">RFI_24571</name>
</gene>
<organism evidence="1 2">
    <name type="scientific">Reticulomyxa filosa</name>
    <dbReference type="NCBI Taxonomy" id="46433"/>
    <lineage>
        <taxon>Eukaryota</taxon>
        <taxon>Sar</taxon>
        <taxon>Rhizaria</taxon>
        <taxon>Retaria</taxon>
        <taxon>Foraminifera</taxon>
        <taxon>Monothalamids</taxon>
        <taxon>Reticulomyxidae</taxon>
        <taxon>Reticulomyxa</taxon>
    </lineage>
</organism>
<comment type="caution">
    <text evidence="1">The sequence shown here is derived from an EMBL/GenBank/DDBJ whole genome shotgun (WGS) entry which is preliminary data.</text>
</comment>
<sequence length="411" mass="47790">MKKGPIITSQQKDAKNQMLMVTTNDMEYNIPLEWERCTTKIESFKKVSEFEKEVKEFFNSKQVKDDVLILQCRYTSKTKSLLEQVISILQVEHHLFYKVADNHCANKLIVLLIHTNRKSPFPLIFTRKWRLVYVDYLLSTKPISLQKDLKKPVAEVMSGDSKPNLTDCASRAFGKLHFPRSMNCLKEKKKLSKLFSKDESNKCGAILEQRLMSLLSEAMRYRSVEDILLELTPQEESKEMEMSFFERHQNILDTLLILAFVDVLLVVYQNGGFKVLTIIYFSFTKKKKQVNLRKNNQEYQQLFEMALSNSELVPMKTPTITVNQLLLVAIEPELYVVRARTKSLFPFSHCIHKWCQQQFSSNKELPSVEIAHRVTILEQVPIGNGKDSLKQWESICSEKANGIYAMDLIRK</sequence>
<reference evidence="1 2" key="1">
    <citation type="journal article" date="2013" name="Curr. Biol.">
        <title>The Genome of the Foraminiferan Reticulomyxa filosa.</title>
        <authorList>
            <person name="Glockner G."/>
            <person name="Hulsmann N."/>
            <person name="Schleicher M."/>
            <person name="Noegel A.A."/>
            <person name="Eichinger L."/>
            <person name="Gallinger C."/>
            <person name="Pawlowski J."/>
            <person name="Sierra R."/>
            <person name="Euteneuer U."/>
            <person name="Pillet L."/>
            <person name="Moustafa A."/>
            <person name="Platzer M."/>
            <person name="Groth M."/>
            <person name="Szafranski K."/>
            <person name="Schliwa M."/>
        </authorList>
    </citation>
    <scope>NUCLEOTIDE SEQUENCE [LARGE SCALE GENOMIC DNA]</scope>
</reference>
<protein>
    <submittedName>
        <fullName evidence="1">Uncharacterized protein</fullName>
    </submittedName>
</protein>
<dbReference type="Proteomes" id="UP000023152">
    <property type="component" value="Unassembled WGS sequence"/>
</dbReference>
<keyword evidence="2" id="KW-1185">Reference proteome</keyword>
<evidence type="ECO:0000313" key="2">
    <source>
        <dbReference type="Proteomes" id="UP000023152"/>
    </source>
</evidence>
<proteinExistence type="predicted"/>
<dbReference type="AlphaFoldDB" id="X6MIB8"/>
<evidence type="ECO:0000313" key="1">
    <source>
        <dbReference type="EMBL" id="ETO12805.1"/>
    </source>
</evidence>
<dbReference type="EMBL" id="ASPP01021057">
    <property type="protein sequence ID" value="ETO12805.1"/>
    <property type="molecule type" value="Genomic_DNA"/>
</dbReference>